<dbReference type="PANTHER" id="PTHR13258:SF0">
    <property type="entry name" value="SYNDETIN"/>
    <property type="match status" value="1"/>
</dbReference>
<keyword evidence="3" id="KW-0175">Coiled coil</keyword>
<dbReference type="AlphaFoldDB" id="A0A0P4YAV3"/>
<protein>
    <submittedName>
        <fullName evidence="6">Coiled-coil domain-containing protein</fullName>
    </submittedName>
</protein>
<dbReference type="OrthoDB" id="10263345at2759"/>
<evidence type="ECO:0000259" key="5">
    <source>
        <dbReference type="Pfam" id="PF10475"/>
    </source>
</evidence>
<dbReference type="InterPro" id="IPR040047">
    <property type="entry name" value="VPS50"/>
</dbReference>
<dbReference type="InterPro" id="IPR019515">
    <property type="entry name" value="VPS54_N"/>
</dbReference>
<accession>A0A0P4YAV3</accession>
<name>A0A0P4YAV3_9CRUS</name>
<reference evidence="6" key="2">
    <citation type="submission" date="2015-10" db="EMBL/GenBank/DDBJ databases">
        <authorList>
            <person name="Gilbert D.G."/>
        </authorList>
    </citation>
    <scope>NUCLEOTIDE SEQUENCE</scope>
</reference>
<dbReference type="Pfam" id="PF10475">
    <property type="entry name" value="Vps54_N"/>
    <property type="match status" value="1"/>
</dbReference>
<sequence>MDLRQKVIDLLTLSKEVGDLPSSVSSPAEEQLGLSLAEIKSFDRDSLRALQDTCSDPDSQQEVFDTIEAGFVDENCNGGRYQLNKFPSVIDLNYIRHQRQLLGIQLGCVTNKLYTMIYQKQTCCASELCKVLELQENLDSALEICTSGRNHINQARSNLTAASLGLLAHYRRQHHLRKITKSLKTIQTLGKMNERVQELLGEQNYAAAIQLIVEGQHVATTYRHFHCVAQLSSRLQDTMELAEEQLDVGLSKSCKEFDSDQYGKLQQAFTLLGKQSAAIDQLNLHFASGLQQQTLLLLQKYAELSCSNRSSANPDVEVATDFHKFQFHELCKFIASKLYVACLSELSTTLWKITLNYNQIHQWHTDRPTVDAADIMPSVSFEQKFQHGRTRLWQDVQMKIRTLLSSFDVWHLSTDELLDMLDIVETLVEMGKQFCQSNSDVLRESVRQQSINYFRGFHRGKLDELHVFLENESWEQCPVRSDFNVFQLIEFRFLNQKDKSLTCNVEKPSDANFYALGSVLSPFLSRAISSAEDAIVSPSEISESTCECNDERKIGCGSPTPILANTTLSVLRLFGRYIHFMHLLKTIAFDVLICLNQLFDYYLYAVCKLFGAASPQDATSPKLRAVLLKIEETLISTATPGSAGSLEDAVAFSPSLSDKVSCPKVCLSSQTDHPNHFFGLKLRLVAAESVVFLARQLELLRPNLLDLIPSSKESLLQQFFSQITSVAHDLRTPIFSFVAHRYLDSEHVTNMMSRVQWEVKEVMSQHSSYVDHILQVLSDYDSSVLRVCYPQILPPEIYNILWDKILRACYHTLLDGFSAVRKCTNEGRALMQLDFRHFQVKVESLTRLRPLPDPSIVETYIKAYYLPENSLEKWIQEQTEYTPRQMMNLLQCVSQGSKKIRLNLTSFMEDLDLNRR</sequence>
<evidence type="ECO:0000256" key="1">
    <source>
        <dbReference type="ARBA" id="ARBA00022448"/>
    </source>
</evidence>
<evidence type="ECO:0000259" key="4">
    <source>
        <dbReference type="Pfam" id="PF10474"/>
    </source>
</evidence>
<organism evidence="6">
    <name type="scientific">Daphnia magna</name>
    <dbReference type="NCBI Taxonomy" id="35525"/>
    <lineage>
        <taxon>Eukaryota</taxon>
        <taxon>Metazoa</taxon>
        <taxon>Ecdysozoa</taxon>
        <taxon>Arthropoda</taxon>
        <taxon>Crustacea</taxon>
        <taxon>Branchiopoda</taxon>
        <taxon>Diplostraca</taxon>
        <taxon>Cladocera</taxon>
        <taxon>Anomopoda</taxon>
        <taxon>Daphniidae</taxon>
        <taxon>Daphnia</taxon>
    </lineage>
</organism>
<proteinExistence type="predicted"/>
<keyword evidence="2" id="KW-0653">Protein transport</keyword>
<dbReference type="GO" id="GO:0005829">
    <property type="term" value="C:cytosol"/>
    <property type="evidence" value="ECO:0007669"/>
    <property type="project" value="GOC"/>
</dbReference>
<feature type="domain" description="Syndetin C-terminal" evidence="4">
    <location>
        <begin position="677"/>
        <end position="909"/>
    </location>
</feature>
<evidence type="ECO:0000313" key="6">
    <source>
        <dbReference type="EMBL" id="JAI92331.1"/>
    </source>
</evidence>
<dbReference type="GO" id="GO:0000149">
    <property type="term" value="F:SNARE binding"/>
    <property type="evidence" value="ECO:0007669"/>
    <property type="project" value="TreeGrafter"/>
</dbReference>
<evidence type="ECO:0000256" key="2">
    <source>
        <dbReference type="ARBA" id="ARBA00022927"/>
    </source>
</evidence>
<dbReference type="InterPro" id="IPR019514">
    <property type="entry name" value="Syndetin_C"/>
</dbReference>
<dbReference type="GO" id="GO:0042147">
    <property type="term" value="P:retrograde transport, endosome to Golgi"/>
    <property type="evidence" value="ECO:0007669"/>
    <property type="project" value="InterPro"/>
</dbReference>
<keyword evidence="1" id="KW-0813">Transport</keyword>
<dbReference type="Pfam" id="PF10474">
    <property type="entry name" value="Syndetin_C"/>
    <property type="match status" value="1"/>
</dbReference>
<dbReference type="EMBL" id="GDIP01231070">
    <property type="protein sequence ID" value="JAI92331.1"/>
    <property type="molecule type" value="Transcribed_RNA"/>
</dbReference>
<evidence type="ECO:0000256" key="3">
    <source>
        <dbReference type="ARBA" id="ARBA00023054"/>
    </source>
</evidence>
<feature type="domain" description="Vacuolar protein sorting-associated protein 54 N-terminal" evidence="5">
    <location>
        <begin position="65"/>
        <end position="363"/>
    </location>
</feature>
<dbReference type="EMBL" id="GDIP01201724">
    <property type="protein sequence ID" value="JAJ21678.1"/>
    <property type="molecule type" value="Transcribed_RNA"/>
</dbReference>
<dbReference type="PANTHER" id="PTHR13258">
    <property type="entry name" value="SYNDETIN"/>
    <property type="match status" value="1"/>
</dbReference>
<dbReference type="GO" id="GO:0015031">
    <property type="term" value="P:protein transport"/>
    <property type="evidence" value="ECO:0007669"/>
    <property type="project" value="UniProtKB-KW"/>
</dbReference>
<reference evidence="6" key="1">
    <citation type="submission" date="2015-10" db="EMBL/GenBank/DDBJ databases">
        <title>Daphnia magna gene sets from two clonal populations assembled and annotated with EvidentialGene.</title>
        <authorList>
            <person name="Gilbert D."/>
            <person name="Podicheti R."/>
            <person name="Orsini L."/>
            <person name="Colbourne J."/>
            <person name="Pfrender M."/>
        </authorList>
    </citation>
    <scope>NUCLEOTIDE SEQUENCE</scope>
</reference>
<dbReference type="GO" id="GO:0032456">
    <property type="term" value="P:endocytic recycling"/>
    <property type="evidence" value="ECO:0007669"/>
    <property type="project" value="InterPro"/>
</dbReference>
<dbReference type="GO" id="GO:1990745">
    <property type="term" value="C:EARP complex"/>
    <property type="evidence" value="ECO:0007669"/>
    <property type="project" value="InterPro"/>
</dbReference>